<comment type="function">
    <text evidence="7">Involved in pre-mRNA splicing.</text>
</comment>
<evidence type="ECO:0000256" key="5">
    <source>
        <dbReference type="ARBA" id="ARBA00023187"/>
    </source>
</evidence>
<evidence type="ECO:0000256" key="4">
    <source>
        <dbReference type="ARBA" id="ARBA00022728"/>
    </source>
</evidence>
<reference evidence="9 10" key="1">
    <citation type="journal article" date="2017" name="PLoS Biol.">
        <title>The sea cucumber genome provides insights into morphological evolution and visceral regeneration.</title>
        <authorList>
            <person name="Zhang X."/>
            <person name="Sun L."/>
            <person name="Yuan J."/>
            <person name="Sun Y."/>
            <person name="Gao Y."/>
            <person name="Zhang L."/>
            <person name="Li S."/>
            <person name="Dai H."/>
            <person name="Hamel J.F."/>
            <person name="Liu C."/>
            <person name="Yu Y."/>
            <person name="Liu S."/>
            <person name="Lin W."/>
            <person name="Guo K."/>
            <person name="Jin S."/>
            <person name="Xu P."/>
            <person name="Storey K.B."/>
            <person name="Huan P."/>
            <person name="Zhang T."/>
            <person name="Zhou Y."/>
            <person name="Zhang J."/>
            <person name="Lin C."/>
            <person name="Li X."/>
            <person name="Xing L."/>
            <person name="Huo D."/>
            <person name="Sun M."/>
            <person name="Wang L."/>
            <person name="Mercier A."/>
            <person name="Li F."/>
            <person name="Yang H."/>
            <person name="Xiang J."/>
        </authorList>
    </citation>
    <scope>NUCLEOTIDE SEQUENCE [LARGE SCALE GENOMIC DNA]</scope>
    <source>
        <strain evidence="9">Shaxun</strain>
        <tissue evidence="9">Muscle</tissue>
    </source>
</reference>
<proteinExistence type="inferred from homology"/>
<feature type="compositionally biased region" description="Low complexity" evidence="8">
    <location>
        <begin position="31"/>
        <end position="46"/>
    </location>
</feature>
<dbReference type="InterPro" id="IPR013260">
    <property type="entry name" value="mRNA_splic_SYF2"/>
</dbReference>
<dbReference type="GO" id="GO:0000974">
    <property type="term" value="C:Prp19 complex"/>
    <property type="evidence" value="ECO:0007669"/>
    <property type="project" value="TreeGrafter"/>
</dbReference>
<dbReference type="OrthoDB" id="199717at2759"/>
<dbReference type="GO" id="GO:0000398">
    <property type="term" value="P:mRNA splicing, via spliceosome"/>
    <property type="evidence" value="ECO:0007669"/>
    <property type="project" value="UniProtKB-UniRule"/>
</dbReference>
<comment type="caution">
    <text evidence="9">The sequence shown here is derived from an EMBL/GenBank/DDBJ whole genome shotgun (WGS) entry which is preliminary data.</text>
</comment>
<dbReference type="Proteomes" id="UP000230750">
    <property type="component" value="Unassembled WGS sequence"/>
</dbReference>
<accession>A0A2G8LN13</accession>
<evidence type="ECO:0000256" key="8">
    <source>
        <dbReference type="SAM" id="MobiDB-lite"/>
    </source>
</evidence>
<evidence type="ECO:0000313" key="10">
    <source>
        <dbReference type="Proteomes" id="UP000230750"/>
    </source>
</evidence>
<comment type="subunit">
    <text evidence="7">May be part of a spliceosome complex.</text>
</comment>
<feature type="region of interest" description="Disordered" evidence="8">
    <location>
        <begin position="114"/>
        <end position="133"/>
    </location>
</feature>
<evidence type="ECO:0000313" key="9">
    <source>
        <dbReference type="EMBL" id="PIK61647.1"/>
    </source>
</evidence>
<evidence type="ECO:0000256" key="1">
    <source>
        <dbReference type="ARBA" id="ARBA00004123"/>
    </source>
</evidence>
<feature type="region of interest" description="Disordered" evidence="8">
    <location>
        <begin position="20"/>
        <end position="46"/>
    </location>
</feature>
<keyword evidence="4 7" id="KW-0747">Spliceosome</keyword>
<protein>
    <recommendedName>
        <fullName evidence="7">Pre-mRNA-splicing factor SYF2</fullName>
    </recommendedName>
</protein>
<dbReference type="Pfam" id="PF08231">
    <property type="entry name" value="SYF2"/>
    <property type="match status" value="1"/>
</dbReference>
<dbReference type="GO" id="GO:0071013">
    <property type="term" value="C:catalytic step 2 spliceosome"/>
    <property type="evidence" value="ECO:0007669"/>
    <property type="project" value="TreeGrafter"/>
</dbReference>
<keyword evidence="10" id="KW-1185">Reference proteome</keyword>
<dbReference type="GO" id="GO:0071014">
    <property type="term" value="C:post-mRNA release spliceosomal complex"/>
    <property type="evidence" value="ECO:0007669"/>
    <property type="project" value="TreeGrafter"/>
</dbReference>
<evidence type="ECO:0000256" key="2">
    <source>
        <dbReference type="ARBA" id="ARBA00010028"/>
    </source>
</evidence>
<comment type="similarity">
    <text evidence="2 7">Belongs to the SYF2 family.</text>
</comment>
<dbReference type="AlphaFoldDB" id="A0A2G8LN13"/>
<dbReference type="EMBL" id="MRZV01000028">
    <property type="protein sequence ID" value="PIK61647.1"/>
    <property type="molecule type" value="Genomic_DNA"/>
</dbReference>
<dbReference type="PANTHER" id="PTHR13264:SF5">
    <property type="entry name" value="PRE-MRNA-SPLICING FACTOR SYF2"/>
    <property type="match status" value="1"/>
</dbReference>
<comment type="subcellular location">
    <subcellularLocation>
        <location evidence="1 7">Nucleus</location>
    </subcellularLocation>
</comment>
<keyword evidence="3 7" id="KW-0507">mRNA processing</keyword>
<dbReference type="STRING" id="307972.A0A2G8LN13"/>
<evidence type="ECO:0000256" key="6">
    <source>
        <dbReference type="ARBA" id="ARBA00023242"/>
    </source>
</evidence>
<keyword evidence="6 7" id="KW-0539">Nucleus</keyword>
<keyword evidence="5 7" id="KW-0508">mRNA splicing</keyword>
<evidence type="ECO:0000256" key="7">
    <source>
        <dbReference type="RuleBase" id="RU367148"/>
    </source>
</evidence>
<organism evidence="9 10">
    <name type="scientific">Stichopus japonicus</name>
    <name type="common">Sea cucumber</name>
    <dbReference type="NCBI Taxonomy" id="307972"/>
    <lineage>
        <taxon>Eukaryota</taxon>
        <taxon>Metazoa</taxon>
        <taxon>Echinodermata</taxon>
        <taxon>Eleutherozoa</taxon>
        <taxon>Echinozoa</taxon>
        <taxon>Holothuroidea</taxon>
        <taxon>Aspidochirotacea</taxon>
        <taxon>Aspidochirotida</taxon>
        <taxon>Stichopodidae</taxon>
        <taxon>Apostichopus</taxon>
    </lineage>
</organism>
<sequence length="247" mass="28293">MASSTKLIMASIDTMNAPGTSTSTVKHVGVKSKPSGASSSGSSTKTAAQKKFGRMIKLRELQLKRVIQVSFILIPLILNADSTMILDTVQAAEAKGEDYDRVKVMDVTAEDADRWERKKKRKNPDQGFSDYEQASYRQYQRLTKQMKPDMAEYGHKKDKMGTDMYPSVDSLMQGTHKDSEEGINRMVADLEKQIEKRSKYSRRRAFNEEDDIDYINERNMRFNKKIERFYGKYTTEIKQNLERGTAV</sequence>
<name>A0A2G8LN13_STIJA</name>
<gene>
    <name evidence="9" type="ORF">BSL78_01465</name>
</gene>
<dbReference type="PANTHER" id="PTHR13264">
    <property type="entry name" value="GCIP-INTERACTING PROTEIN P29"/>
    <property type="match status" value="1"/>
</dbReference>
<evidence type="ECO:0000256" key="3">
    <source>
        <dbReference type="ARBA" id="ARBA00022664"/>
    </source>
</evidence>